<comment type="caution">
    <text evidence="1">The sequence shown here is derived from an EMBL/GenBank/DDBJ whole genome shotgun (WGS) entry which is preliminary data.</text>
</comment>
<dbReference type="EMBL" id="JABSTQ010011097">
    <property type="protein sequence ID" value="KAG0415220.1"/>
    <property type="molecule type" value="Genomic_DNA"/>
</dbReference>
<reference evidence="1 2" key="1">
    <citation type="journal article" date="2020" name="Cell">
        <title>Large-Scale Comparative Analyses of Tick Genomes Elucidate Their Genetic Diversity and Vector Capacities.</title>
        <authorList>
            <consortium name="Tick Genome and Microbiome Consortium (TIGMIC)"/>
            <person name="Jia N."/>
            <person name="Wang J."/>
            <person name="Shi W."/>
            <person name="Du L."/>
            <person name="Sun Y."/>
            <person name="Zhan W."/>
            <person name="Jiang J.F."/>
            <person name="Wang Q."/>
            <person name="Zhang B."/>
            <person name="Ji P."/>
            <person name="Bell-Sakyi L."/>
            <person name="Cui X.M."/>
            <person name="Yuan T.T."/>
            <person name="Jiang B.G."/>
            <person name="Yang W.F."/>
            <person name="Lam T.T."/>
            <person name="Chang Q.C."/>
            <person name="Ding S.J."/>
            <person name="Wang X.J."/>
            <person name="Zhu J.G."/>
            <person name="Ruan X.D."/>
            <person name="Zhao L."/>
            <person name="Wei J.T."/>
            <person name="Ye R.Z."/>
            <person name="Que T.C."/>
            <person name="Du C.H."/>
            <person name="Zhou Y.H."/>
            <person name="Cheng J.X."/>
            <person name="Dai P.F."/>
            <person name="Guo W.B."/>
            <person name="Han X.H."/>
            <person name="Huang E.J."/>
            <person name="Li L.F."/>
            <person name="Wei W."/>
            <person name="Gao Y.C."/>
            <person name="Liu J.Z."/>
            <person name="Shao H.Z."/>
            <person name="Wang X."/>
            <person name="Wang C.C."/>
            <person name="Yang T.C."/>
            <person name="Huo Q.B."/>
            <person name="Li W."/>
            <person name="Chen H.Y."/>
            <person name="Chen S.E."/>
            <person name="Zhou L.G."/>
            <person name="Ni X.B."/>
            <person name="Tian J.H."/>
            <person name="Sheng Y."/>
            <person name="Liu T."/>
            <person name="Pan Y.S."/>
            <person name="Xia L.Y."/>
            <person name="Li J."/>
            <person name="Zhao F."/>
            <person name="Cao W.C."/>
        </authorList>
    </citation>
    <scope>NUCLEOTIDE SEQUENCE [LARGE SCALE GENOMIC DNA]</scope>
    <source>
        <strain evidence="1">Iper-2018</strain>
    </source>
</reference>
<protein>
    <submittedName>
        <fullName evidence="1">Uncharacterized protein</fullName>
    </submittedName>
</protein>
<evidence type="ECO:0000313" key="2">
    <source>
        <dbReference type="Proteomes" id="UP000805193"/>
    </source>
</evidence>
<dbReference type="Proteomes" id="UP000805193">
    <property type="component" value="Unassembled WGS sequence"/>
</dbReference>
<sequence length="319" mass="35485">MSLCSYPATPRVPSPSHPSLPALQSFRLGRPLSAEAPLQQQAEPPLRTQQSDSESRGGQFLLPMTSAWYPCGQDNTRMLEGCGKVVKYALFVANFIIMVGGVVVFAVGIWTLADRSFMERLLGTDLYVSSASILIATGVVVTIISFLGCLGAFKEIKCMLLTFFIILFMIFITMLVGGILGYVFRNEVDDRMYQEMVMSIPMYKNDSVVTDAWDAVQQHFQCCGVRIPPRNDPYKVWALKNSHFNQNHQVPESCCIKKEWLHACLKSPSDRDTYMDSCHEKVRDFVKGHAVIVGGIGIGISCLLVVGMVLSCAMFLMIR</sequence>
<name>A0AC60P729_IXOPE</name>
<keyword evidence="2" id="KW-1185">Reference proteome</keyword>
<organism evidence="1 2">
    <name type="scientific">Ixodes persulcatus</name>
    <name type="common">Taiga tick</name>
    <dbReference type="NCBI Taxonomy" id="34615"/>
    <lineage>
        <taxon>Eukaryota</taxon>
        <taxon>Metazoa</taxon>
        <taxon>Ecdysozoa</taxon>
        <taxon>Arthropoda</taxon>
        <taxon>Chelicerata</taxon>
        <taxon>Arachnida</taxon>
        <taxon>Acari</taxon>
        <taxon>Parasitiformes</taxon>
        <taxon>Ixodida</taxon>
        <taxon>Ixodoidea</taxon>
        <taxon>Ixodidae</taxon>
        <taxon>Ixodinae</taxon>
        <taxon>Ixodes</taxon>
    </lineage>
</organism>
<proteinExistence type="predicted"/>
<accession>A0AC60P729</accession>
<gene>
    <name evidence="1" type="ORF">HPB47_007619</name>
</gene>
<evidence type="ECO:0000313" key="1">
    <source>
        <dbReference type="EMBL" id="KAG0415220.1"/>
    </source>
</evidence>